<dbReference type="AlphaFoldDB" id="K7YQ40"/>
<dbReference type="Proteomes" id="UP000010077">
    <property type="component" value="Chromosome"/>
</dbReference>
<gene>
    <name evidence="1" type="ORF">A1OE_1513</name>
</gene>
<protein>
    <submittedName>
        <fullName evidence="1">Uncharacterized protein</fullName>
    </submittedName>
</protein>
<name>K7YQ40_9PROT</name>
<dbReference type="EMBL" id="CP003539">
    <property type="protein sequence ID" value="AFX99682.1"/>
    <property type="molecule type" value="Genomic_DNA"/>
</dbReference>
<evidence type="ECO:0000313" key="2">
    <source>
        <dbReference type="Proteomes" id="UP000010077"/>
    </source>
</evidence>
<dbReference type="KEGG" id="thal:A1OE_1513"/>
<evidence type="ECO:0000313" key="1">
    <source>
        <dbReference type="EMBL" id="AFX99682.1"/>
    </source>
</evidence>
<accession>K7YQ40</accession>
<organism evidence="1 2">
    <name type="scientific">Candidatus Endolissoclinum faulkneri L2</name>
    <dbReference type="NCBI Taxonomy" id="1193729"/>
    <lineage>
        <taxon>Bacteria</taxon>
        <taxon>Pseudomonadati</taxon>
        <taxon>Pseudomonadota</taxon>
        <taxon>Alphaproteobacteria</taxon>
        <taxon>Rhodospirillales</taxon>
        <taxon>Rhodospirillaceae</taxon>
        <taxon>Candidatus Endolissoclinum</taxon>
    </lineage>
</organism>
<keyword evidence="2" id="KW-1185">Reference proteome</keyword>
<proteinExistence type="predicted"/>
<sequence length="37" mass="4559">MMIIFEKTSIRHLNITLKLNYYHRKLLIIYKALSFTM</sequence>
<reference evidence="1 2" key="1">
    <citation type="journal article" date="2012" name="Proc. Natl. Acad. Sci. U.S.A.">
        <title>Genome streamlining and chemical defense in a coral reef symbiosis.</title>
        <authorList>
            <person name="Kwan J.C."/>
            <person name="Donia M.S."/>
            <person name="Han A.W."/>
            <person name="Hirose E."/>
            <person name="Haygood M.G."/>
            <person name="Schmidt E.W."/>
        </authorList>
    </citation>
    <scope>NUCLEOTIDE SEQUENCE [LARGE SCALE GENOMIC DNA]</scope>
    <source>
        <strain evidence="1 2">L2</strain>
    </source>
</reference>
<dbReference type="HOGENOM" id="CLU_3341723_0_0_5"/>